<gene>
    <name evidence="3" type="ORF">UFOVP1379_23</name>
    <name evidence="2" type="ORF">UFOVP942_14</name>
</gene>
<accession>A0A6J5RXD9</accession>
<dbReference type="GO" id="GO:0006281">
    <property type="term" value="P:DNA repair"/>
    <property type="evidence" value="ECO:0007669"/>
    <property type="project" value="InterPro"/>
</dbReference>
<evidence type="ECO:0000313" key="3">
    <source>
        <dbReference type="EMBL" id="CAB4203296.1"/>
    </source>
</evidence>
<dbReference type="InterPro" id="IPR036614">
    <property type="entry name" value="RusA-like_sf"/>
</dbReference>
<dbReference type="GO" id="GO:0000287">
    <property type="term" value="F:magnesium ion binding"/>
    <property type="evidence" value="ECO:0007669"/>
    <property type="project" value="InterPro"/>
</dbReference>
<evidence type="ECO:0000313" key="2">
    <source>
        <dbReference type="EMBL" id="CAB4172906.1"/>
    </source>
</evidence>
<dbReference type="Gene3D" id="3.30.1330.70">
    <property type="entry name" value="Holliday junction resolvase RusA"/>
    <property type="match status" value="1"/>
</dbReference>
<name>A0A6J5RXD9_9CAUD</name>
<sequence>MPTRRRNRQTDAPHRSGGESGQGSSNPSPPVRKTPVCKGSSARRFVVHGAPQAQPRPRAYRRGASIGIYNPSTADEWKVRVAVAAKDALDRPLLGPLKVTLWFKMPRPASHVNKQGAPRLTAPVWHTQRPDTDNLTKAVLDAMNLIAFHDDAQIVALVVGKEWAASPSEAGCVITIEALRAI</sequence>
<dbReference type="SUPFAM" id="SSF103084">
    <property type="entry name" value="Holliday junction resolvase RusA"/>
    <property type="match status" value="1"/>
</dbReference>
<dbReference type="InterPro" id="IPR008822">
    <property type="entry name" value="Endonuclease_RusA-like"/>
</dbReference>
<organism evidence="3">
    <name type="scientific">uncultured Caudovirales phage</name>
    <dbReference type="NCBI Taxonomy" id="2100421"/>
    <lineage>
        <taxon>Viruses</taxon>
        <taxon>Duplodnaviria</taxon>
        <taxon>Heunggongvirae</taxon>
        <taxon>Uroviricota</taxon>
        <taxon>Caudoviricetes</taxon>
        <taxon>Peduoviridae</taxon>
        <taxon>Maltschvirus</taxon>
        <taxon>Maltschvirus maltsch</taxon>
    </lineage>
</organism>
<protein>
    <submittedName>
        <fullName evidence="3">Rus Holliday junction resolvase</fullName>
    </submittedName>
</protein>
<dbReference type="EMBL" id="LR797329">
    <property type="protein sequence ID" value="CAB4203296.1"/>
    <property type="molecule type" value="Genomic_DNA"/>
</dbReference>
<dbReference type="EMBL" id="LR796888">
    <property type="protein sequence ID" value="CAB4172906.1"/>
    <property type="molecule type" value="Genomic_DNA"/>
</dbReference>
<evidence type="ECO:0000256" key="1">
    <source>
        <dbReference type="SAM" id="MobiDB-lite"/>
    </source>
</evidence>
<feature type="compositionally biased region" description="Basic and acidic residues" evidence="1">
    <location>
        <begin position="8"/>
        <end position="17"/>
    </location>
</feature>
<dbReference type="GO" id="GO:0006310">
    <property type="term" value="P:DNA recombination"/>
    <property type="evidence" value="ECO:0007669"/>
    <property type="project" value="InterPro"/>
</dbReference>
<feature type="region of interest" description="Disordered" evidence="1">
    <location>
        <begin position="1"/>
        <end position="42"/>
    </location>
</feature>
<reference evidence="3" key="1">
    <citation type="submission" date="2020-05" db="EMBL/GenBank/DDBJ databases">
        <authorList>
            <person name="Chiriac C."/>
            <person name="Salcher M."/>
            <person name="Ghai R."/>
            <person name="Kavagutti S V."/>
        </authorList>
    </citation>
    <scope>NUCLEOTIDE SEQUENCE</scope>
</reference>
<dbReference type="Pfam" id="PF05866">
    <property type="entry name" value="RusA"/>
    <property type="match status" value="1"/>
</dbReference>
<proteinExistence type="predicted"/>